<dbReference type="OrthoDB" id="5419928at2759"/>
<dbReference type="Proteomes" id="UP000578531">
    <property type="component" value="Unassembled WGS sequence"/>
</dbReference>
<comment type="caution">
    <text evidence="3">The sequence shown here is derived from an EMBL/GenBank/DDBJ whole genome shotgun (WGS) entry which is preliminary data.</text>
</comment>
<dbReference type="RefSeq" id="XP_037171025.1">
    <property type="nucleotide sequence ID" value="XM_037302446.1"/>
</dbReference>
<feature type="compositionally biased region" description="Polar residues" evidence="2">
    <location>
        <begin position="489"/>
        <end position="511"/>
    </location>
</feature>
<reference evidence="3 4" key="1">
    <citation type="journal article" date="2020" name="Genomics">
        <title>Complete, high-quality genomes from long-read metagenomic sequencing of two wolf lichen thalli reveals enigmatic genome architecture.</title>
        <authorList>
            <person name="McKenzie S.K."/>
            <person name="Walston R.F."/>
            <person name="Allen J.L."/>
        </authorList>
    </citation>
    <scope>NUCLEOTIDE SEQUENCE [LARGE SCALE GENOMIC DNA]</scope>
    <source>
        <strain evidence="3">WasteWater2</strain>
    </source>
</reference>
<evidence type="ECO:0000256" key="2">
    <source>
        <dbReference type="SAM" id="MobiDB-lite"/>
    </source>
</evidence>
<dbReference type="AlphaFoldDB" id="A0A8H6G7H7"/>
<feature type="compositionally biased region" description="Low complexity" evidence="2">
    <location>
        <begin position="578"/>
        <end position="592"/>
    </location>
</feature>
<name>A0A8H6G7H7_9LECA</name>
<keyword evidence="1" id="KW-0175">Coiled coil</keyword>
<feature type="compositionally biased region" description="Polar residues" evidence="2">
    <location>
        <begin position="1"/>
        <end position="19"/>
    </location>
</feature>
<feature type="region of interest" description="Disordered" evidence="2">
    <location>
        <begin position="1"/>
        <end position="31"/>
    </location>
</feature>
<protein>
    <submittedName>
        <fullName evidence="3">Uncharacterized protein</fullName>
    </submittedName>
</protein>
<feature type="coiled-coil region" evidence="1">
    <location>
        <begin position="187"/>
        <end position="290"/>
    </location>
</feature>
<feature type="compositionally biased region" description="Acidic residues" evidence="2">
    <location>
        <begin position="554"/>
        <end position="563"/>
    </location>
</feature>
<proteinExistence type="predicted"/>
<feature type="region of interest" description="Disordered" evidence="2">
    <location>
        <begin position="461"/>
        <end position="629"/>
    </location>
</feature>
<keyword evidence="4" id="KW-1185">Reference proteome</keyword>
<dbReference type="EMBL" id="JACCJC010000001">
    <property type="protein sequence ID" value="KAF6241785.1"/>
    <property type="molecule type" value="Genomic_DNA"/>
</dbReference>
<dbReference type="GeneID" id="59282176"/>
<evidence type="ECO:0000313" key="3">
    <source>
        <dbReference type="EMBL" id="KAF6241785.1"/>
    </source>
</evidence>
<accession>A0A8H6G7H7</accession>
<feature type="compositionally biased region" description="Polar residues" evidence="2">
    <location>
        <begin position="529"/>
        <end position="548"/>
    </location>
</feature>
<feature type="compositionally biased region" description="Basic residues" evidence="2">
    <location>
        <begin position="619"/>
        <end position="629"/>
    </location>
</feature>
<evidence type="ECO:0000256" key="1">
    <source>
        <dbReference type="SAM" id="Coils"/>
    </source>
</evidence>
<evidence type="ECO:0000313" key="4">
    <source>
        <dbReference type="Proteomes" id="UP000578531"/>
    </source>
</evidence>
<gene>
    <name evidence="3" type="ORF">HO173_000497</name>
</gene>
<feature type="compositionally biased region" description="Basic residues" evidence="2">
    <location>
        <begin position="514"/>
        <end position="527"/>
    </location>
</feature>
<organism evidence="3 4">
    <name type="scientific">Letharia columbiana</name>
    <dbReference type="NCBI Taxonomy" id="112416"/>
    <lineage>
        <taxon>Eukaryota</taxon>
        <taxon>Fungi</taxon>
        <taxon>Dikarya</taxon>
        <taxon>Ascomycota</taxon>
        <taxon>Pezizomycotina</taxon>
        <taxon>Lecanoromycetes</taxon>
        <taxon>OSLEUM clade</taxon>
        <taxon>Lecanoromycetidae</taxon>
        <taxon>Lecanorales</taxon>
        <taxon>Lecanorineae</taxon>
        <taxon>Parmeliaceae</taxon>
        <taxon>Letharia</taxon>
    </lineage>
</organism>
<sequence length="674" mass="77189">MSIASLSPQPAGSAHSSRAGSPIYIGRTPSKNAIDPEALERRLRNITPHPDECVERWKVEVQRDYDQLIALGGRPTRSIRPQFIWKVTIVDGMFSYRDEDNKTDVTQEVDVTLDEEGLAHTHWSEEWAKWAEELRRWQKFKEDQQRHNQLGRSETDLELENTDVDLVEVLSKLDDWQLFEFVQQKKVHDAERFHEQCQQEVARLEDAMVTARAAKPMRAVEEPHGGWMWQMETLQKELEASQEELMWVKSQWTEVLAEASHSIAASPKLQKQLEEKLEKQTNEIYRHLQQRGARPSNAVHRPDTTADFPQRLQHWISESSAFTAELWDWRIFMAWRRNVNGADTTKQEEQKQPFQVDADAKLFEDLVKYCQYELDKASSWVYSWRCRARHYAGAKKSTALQERIESLLADDEDDDYQEARAYAYAQPQVTESDQAEIYAKQAEQKVSDAAKRLERAQQQLQNILARRDRPSTGEIPAEDSEAQLPPTPAQSQSSKGSLPKNQKPSNKSSTAGKDHRRSKKKEARKRGANLSNTNTQQQTLPDFSSGSDQFKIDDDIEMSDVLEDTIMSDSKDPPNHIPPSSSKLITPPSSSPHASISRKTRSSTKLNQPLSDKVSKKMNTNKKPTKKFKGFTELQVTTLLNAASTSRPCTNSIAPRRSERLKEKAAILKRRACT</sequence>